<dbReference type="EMBL" id="BTGU01000209">
    <property type="protein sequence ID" value="GMN65061.1"/>
    <property type="molecule type" value="Genomic_DNA"/>
</dbReference>
<feature type="repeat" description="PPR" evidence="3">
    <location>
        <begin position="157"/>
        <end position="191"/>
    </location>
</feature>
<dbReference type="AlphaFoldDB" id="A0AA88JA94"/>
<evidence type="ECO:0000313" key="4">
    <source>
        <dbReference type="EMBL" id="GMN65061.1"/>
    </source>
</evidence>
<organism evidence="4 5">
    <name type="scientific">Ficus carica</name>
    <name type="common">Common fig</name>
    <dbReference type="NCBI Taxonomy" id="3494"/>
    <lineage>
        <taxon>Eukaryota</taxon>
        <taxon>Viridiplantae</taxon>
        <taxon>Streptophyta</taxon>
        <taxon>Embryophyta</taxon>
        <taxon>Tracheophyta</taxon>
        <taxon>Spermatophyta</taxon>
        <taxon>Magnoliopsida</taxon>
        <taxon>eudicotyledons</taxon>
        <taxon>Gunneridae</taxon>
        <taxon>Pentapetalae</taxon>
        <taxon>rosids</taxon>
        <taxon>fabids</taxon>
        <taxon>Rosales</taxon>
        <taxon>Moraceae</taxon>
        <taxon>Ficeae</taxon>
        <taxon>Ficus</taxon>
    </lineage>
</organism>
<dbReference type="PANTHER" id="PTHR46128:SF356">
    <property type="entry name" value="PENTACOTRIPEPTIDE-REPEAT REGION OF PRORP DOMAIN-CONTAINING PROTEIN"/>
    <property type="match status" value="1"/>
</dbReference>
<comment type="similarity">
    <text evidence="1">Belongs to the PPR family. P subfamily.</text>
</comment>
<dbReference type="PROSITE" id="PS51375">
    <property type="entry name" value="PPR"/>
    <property type="match status" value="6"/>
</dbReference>
<evidence type="ECO:0008006" key="6">
    <source>
        <dbReference type="Google" id="ProtNLM"/>
    </source>
</evidence>
<feature type="repeat" description="PPR" evidence="3">
    <location>
        <begin position="80"/>
        <end position="114"/>
    </location>
</feature>
<sequence length="480" mass="52691">MENDRNCKLNIVSYNTVIGGLCKAGLFAEAQNLFSAMTSKGIVPDVVACNSLIHGACLLSKQKEAMRLFDEMVGQKITPNVRTFNILVDMHCKEGMVDEAKRVMDFMAREVFDKMIAKGCEPNLHSYSTLINGYCRRRTQAVENLLEEMEARGLHPNTQTRAILLYGLCKNGQLGSAILLLQQMEENKLPLDIVAYNILIEGMCNAGNLGAANDLFSQLSCKGLEPNVRAYTIMINGLLGGGFMTNGEISKALQLNYEMVARGFMADASTSELFVHLLLIVGFVGVIGCKSSSVPSLRRCIDDNVFLSCRVAYQSYGCVVVNNIAKWALCNMSTGCSVVKKDGKEMNRKPNVVAYGSMIDGLCKDGLVIHALNLLLQDGNFARRSCVLEGVYADAGTLPTKVVFGRLLEAELRAIKPALDTALRKHQSDLQLDNDAGNISLTYCSTPSNLFILFSLISFQVLQEEPLLWLPLFNNSNNTC</sequence>
<proteinExistence type="inferred from homology"/>
<evidence type="ECO:0000256" key="3">
    <source>
        <dbReference type="PROSITE-ProRule" id="PRU00708"/>
    </source>
</evidence>
<dbReference type="InterPro" id="IPR011990">
    <property type="entry name" value="TPR-like_helical_dom_sf"/>
</dbReference>
<dbReference type="NCBIfam" id="TIGR00756">
    <property type="entry name" value="PPR"/>
    <property type="match status" value="6"/>
</dbReference>
<dbReference type="Pfam" id="PF13041">
    <property type="entry name" value="PPR_2"/>
    <property type="match status" value="2"/>
</dbReference>
<feature type="repeat" description="PPR" evidence="3">
    <location>
        <begin position="45"/>
        <end position="79"/>
    </location>
</feature>
<evidence type="ECO:0000256" key="1">
    <source>
        <dbReference type="ARBA" id="ARBA00007626"/>
    </source>
</evidence>
<reference evidence="4" key="1">
    <citation type="submission" date="2023-07" db="EMBL/GenBank/DDBJ databases">
        <title>draft genome sequence of fig (Ficus carica).</title>
        <authorList>
            <person name="Takahashi T."/>
            <person name="Nishimura K."/>
        </authorList>
    </citation>
    <scope>NUCLEOTIDE SEQUENCE</scope>
</reference>
<dbReference type="Proteomes" id="UP001187192">
    <property type="component" value="Unassembled WGS sequence"/>
</dbReference>
<dbReference type="InterPro" id="IPR050872">
    <property type="entry name" value="PPR_P_subfamily"/>
</dbReference>
<evidence type="ECO:0000256" key="2">
    <source>
        <dbReference type="ARBA" id="ARBA00022737"/>
    </source>
</evidence>
<accession>A0AA88JA94</accession>
<name>A0AA88JA94_FICCA</name>
<dbReference type="Pfam" id="PF12854">
    <property type="entry name" value="PPR_1"/>
    <property type="match status" value="4"/>
</dbReference>
<feature type="repeat" description="PPR" evidence="3">
    <location>
        <begin position="10"/>
        <end position="44"/>
    </location>
</feature>
<protein>
    <recommendedName>
        <fullName evidence="6">Pentatricopeptide repeat-containing protein</fullName>
    </recommendedName>
</protein>
<dbReference type="InterPro" id="IPR002885">
    <property type="entry name" value="PPR_rpt"/>
</dbReference>
<comment type="caution">
    <text evidence="4">The sequence shown here is derived from an EMBL/GenBank/DDBJ whole genome shotgun (WGS) entry which is preliminary data.</text>
</comment>
<evidence type="ECO:0000313" key="5">
    <source>
        <dbReference type="Proteomes" id="UP001187192"/>
    </source>
</evidence>
<feature type="repeat" description="PPR" evidence="3">
    <location>
        <begin position="123"/>
        <end position="156"/>
    </location>
</feature>
<gene>
    <name evidence="4" type="ORF">TIFTF001_034124</name>
</gene>
<feature type="repeat" description="PPR" evidence="3">
    <location>
        <begin position="192"/>
        <end position="226"/>
    </location>
</feature>
<keyword evidence="2" id="KW-0677">Repeat</keyword>
<dbReference type="Gene3D" id="1.25.40.10">
    <property type="entry name" value="Tetratricopeptide repeat domain"/>
    <property type="match status" value="3"/>
</dbReference>
<keyword evidence="5" id="KW-1185">Reference proteome</keyword>
<dbReference type="PANTHER" id="PTHR46128">
    <property type="entry name" value="MITOCHONDRIAL GROUP I INTRON SPLICING FACTOR CCM1"/>
    <property type="match status" value="1"/>
</dbReference>